<evidence type="ECO:0000313" key="9">
    <source>
        <dbReference type="EMBL" id="EQD74543.1"/>
    </source>
</evidence>
<dbReference type="PANTHER" id="PTHR43884:SF12">
    <property type="entry name" value="ISOVALERYL-COA DEHYDROGENASE, MITOCHONDRIAL-RELATED"/>
    <property type="match status" value="1"/>
</dbReference>
<reference evidence="9" key="1">
    <citation type="submission" date="2013-08" db="EMBL/GenBank/DDBJ databases">
        <authorList>
            <person name="Mendez C."/>
            <person name="Richter M."/>
            <person name="Ferrer M."/>
            <person name="Sanchez J."/>
        </authorList>
    </citation>
    <scope>NUCLEOTIDE SEQUENCE</scope>
</reference>
<evidence type="ECO:0000259" key="7">
    <source>
        <dbReference type="Pfam" id="PF02770"/>
    </source>
</evidence>
<reference evidence="9" key="2">
    <citation type="journal article" date="2014" name="ISME J.">
        <title>Microbial stratification in low pH oxic and suboxic macroscopic growths along an acid mine drainage.</title>
        <authorList>
            <person name="Mendez-Garcia C."/>
            <person name="Mesa V."/>
            <person name="Sprenger R.R."/>
            <person name="Richter M."/>
            <person name="Diez M.S."/>
            <person name="Solano J."/>
            <person name="Bargiela R."/>
            <person name="Golyshina O.V."/>
            <person name="Manteca A."/>
            <person name="Ramos J.L."/>
            <person name="Gallego J.R."/>
            <person name="Llorente I."/>
            <person name="Martins Dos Santos V.A."/>
            <person name="Jensen O.N."/>
            <person name="Pelaez A.I."/>
            <person name="Sanchez J."/>
            <person name="Ferrer M."/>
        </authorList>
    </citation>
    <scope>NUCLEOTIDE SEQUENCE</scope>
</reference>
<feature type="non-terminal residue" evidence="9">
    <location>
        <position position="299"/>
    </location>
</feature>
<dbReference type="InterPro" id="IPR006091">
    <property type="entry name" value="Acyl-CoA_Oxase/DH_mid-dom"/>
</dbReference>
<evidence type="ECO:0000259" key="8">
    <source>
        <dbReference type="Pfam" id="PF02771"/>
    </source>
</evidence>
<feature type="domain" description="Acyl-CoA dehydrogenase/oxidase N-terminal" evidence="8">
    <location>
        <begin position="17"/>
        <end position="126"/>
    </location>
</feature>
<dbReference type="PANTHER" id="PTHR43884">
    <property type="entry name" value="ACYL-COA DEHYDROGENASE"/>
    <property type="match status" value="1"/>
</dbReference>
<gene>
    <name evidence="9" type="ORF">B1B_02611</name>
</gene>
<dbReference type="Gene3D" id="1.20.140.10">
    <property type="entry name" value="Butyryl-CoA Dehydrogenase, subunit A, domain 3"/>
    <property type="match status" value="1"/>
</dbReference>
<feature type="region of interest" description="Disordered" evidence="6">
    <location>
        <begin position="1"/>
        <end position="24"/>
    </location>
</feature>
<dbReference type="InterPro" id="IPR009100">
    <property type="entry name" value="AcylCoA_DH/oxidase_NM_dom_sf"/>
</dbReference>
<proteinExistence type="inferred from homology"/>
<name>T1C110_9ZZZZ</name>
<dbReference type="Gene3D" id="2.40.110.10">
    <property type="entry name" value="Butyryl-CoA Dehydrogenase, subunit A, domain 2"/>
    <property type="match status" value="1"/>
</dbReference>
<evidence type="ECO:0000256" key="6">
    <source>
        <dbReference type="SAM" id="MobiDB-lite"/>
    </source>
</evidence>
<evidence type="ECO:0000256" key="4">
    <source>
        <dbReference type="ARBA" id="ARBA00022827"/>
    </source>
</evidence>
<organism evidence="9">
    <name type="scientific">mine drainage metagenome</name>
    <dbReference type="NCBI Taxonomy" id="410659"/>
    <lineage>
        <taxon>unclassified sequences</taxon>
        <taxon>metagenomes</taxon>
        <taxon>ecological metagenomes</taxon>
    </lineage>
</organism>
<keyword evidence="4" id="KW-0274">FAD</keyword>
<accession>T1C110</accession>
<keyword evidence="3" id="KW-0285">Flavoprotein</keyword>
<dbReference type="GO" id="GO:0003995">
    <property type="term" value="F:acyl-CoA dehydrogenase activity"/>
    <property type="evidence" value="ECO:0007669"/>
    <property type="project" value="TreeGrafter"/>
</dbReference>
<evidence type="ECO:0000256" key="1">
    <source>
        <dbReference type="ARBA" id="ARBA00001974"/>
    </source>
</evidence>
<feature type="domain" description="Acyl-CoA oxidase/dehydrogenase middle" evidence="7">
    <location>
        <begin position="131"/>
        <end position="226"/>
    </location>
</feature>
<comment type="similarity">
    <text evidence="2">Belongs to the acyl-CoA dehydrogenase family.</text>
</comment>
<comment type="cofactor">
    <cofactor evidence="1">
        <name>FAD</name>
        <dbReference type="ChEBI" id="CHEBI:57692"/>
    </cofactor>
</comment>
<dbReference type="SUPFAM" id="SSF47203">
    <property type="entry name" value="Acyl-CoA dehydrogenase C-terminal domain-like"/>
    <property type="match status" value="1"/>
</dbReference>
<dbReference type="Pfam" id="PF02770">
    <property type="entry name" value="Acyl-CoA_dh_M"/>
    <property type="match status" value="1"/>
</dbReference>
<dbReference type="InterPro" id="IPR046373">
    <property type="entry name" value="Acyl-CoA_Oxase/DH_mid-dom_sf"/>
</dbReference>
<keyword evidence="5" id="KW-0560">Oxidoreductase</keyword>
<dbReference type="GO" id="GO:0050660">
    <property type="term" value="F:flavin adenine dinucleotide binding"/>
    <property type="evidence" value="ECO:0007669"/>
    <property type="project" value="InterPro"/>
</dbReference>
<evidence type="ECO:0000256" key="2">
    <source>
        <dbReference type="ARBA" id="ARBA00009347"/>
    </source>
</evidence>
<dbReference type="InterPro" id="IPR036250">
    <property type="entry name" value="AcylCo_DH-like_C"/>
</dbReference>
<dbReference type="FunFam" id="2.40.110.10:FF:000001">
    <property type="entry name" value="Acyl-CoA dehydrogenase, mitochondrial"/>
    <property type="match status" value="1"/>
</dbReference>
<evidence type="ECO:0000256" key="5">
    <source>
        <dbReference type="ARBA" id="ARBA00023002"/>
    </source>
</evidence>
<dbReference type="EMBL" id="AUZY01001561">
    <property type="protein sequence ID" value="EQD74543.1"/>
    <property type="molecule type" value="Genomic_DNA"/>
</dbReference>
<feature type="compositionally biased region" description="Polar residues" evidence="6">
    <location>
        <begin position="1"/>
        <end position="11"/>
    </location>
</feature>
<dbReference type="InterPro" id="IPR037069">
    <property type="entry name" value="AcylCoA_DH/ox_N_sf"/>
</dbReference>
<dbReference type="AlphaFoldDB" id="T1C110"/>
<dbReference type="Gene3D" id="1.10.540.10">
    <property type="entry name" value="Acyl-CoA dehydrogenase/oxidase, N-terminal domain"/>
    <property type="match status" value="1"/>
</dbReference>
<comment type="caution">
    <text evidence="9">The sequence shown here is derived from an EMBL/GenBank/DDBJ whole genome shotgun (WGS) entry which is preliminary data.</text>
</comment>
<evidence type="ECO:0000256" key="3">
    <source>
        <dbReference type="ARBA" id="ARBA00022630"/>
    </source>
</evidence>
<sequence>MGSEATTSSAPRSPDRERSSWRERTRQFAREWIEPRARGWDLVDDMPSEVVRELARQRLLGLTIPPEYGGSGADTWTLAQVLERLAFGSLAVATLVAVHLSVAAAPIEARGTPAQKERYLPALAQGTMVGAFGLTEPAVGSDAQRLQTRYRRQDGKFVLEGTKMFITNGKSAGVVLTFATRDPSLGARGVSAFLVPQNTPGFVSGQRLEKMGLRGSETMELVFQDCELPLEALLGEEGQGFAIAMDALEGGRIGIAACSLGVADAALEALRTGLPTDPEPWQRSILARSFVEVEAARAL</sequence>
<dbReference type="InterPro" id="IPR013786">
    <property type="entry name" value="AcylCoA_DH/ox_N"/>
</dbReference>
<protein>
    <submittedName>
        <fullName evidence="9">Acyl-CoA dehydrogenase domain-containing protein</fullName>
    </submittedName>
</protein>
<dbReference type="SUPFAM" id="SSF56645">
    <property type="entry name" value="Acyl-CoA dehydrogenase NM domain-like"/>
    <property type="match status" value="1"/>
</dbReference>
<dbReference type="Pfam" id="PF02771">
    <property type="entry name" value="Acyl-CoA_dh_N"/>
    <property type="match status" value="1"/>
</dbReference>
<feature type="compositionally biased region" description="Basic and acidic residues" evidence="6">
    <location>
        <begin position="13"/>
        <end position="24"/>
    </location>
</feature>